<accession>A0ABY9HZI5</accession>
<evidence type="ECO:0000313" key="2">
    <source>
        <dbReference type="EMBL" id="WLQ40013.1"/>
    </source>
</evidence>
<evidence type="ECO:0000256" key="1">
    <source>
        <dbReference type="SAM" id="MobiDB-lite"/>
    </source>
</evidence>
<name>A0ABY9HZI5_9ACTN</name>
<dbReference type="RefSeq" id="WP_306086512.1">
    <property type="nucleotide sequence ID" value="NZ_CP120992.1"/>
</dbReference>
<feature type="compositionally biased region" description="Gly residues" evidence="1">
    <location>
        <begin position="28"/>
        <end position="42"/>
    </location>
</feature>
<feature type="compositionally biased region" description="Gly residues" evidence="1">
    <location>
        <begin position="52"/>
        <end position="78"/>
    </location>
</feature>
<feature type="region of interest" description="Disordered" evidence="1">
    <location>
        <begin position="1"/>
        <end position="94"/>
    </location>
</feature>
<keyword evidence="3" id="KW-1185">Reference proteome</keyword>
<dbReference type="EMBL" id="CP120992">
    <property type="protein sequence ID" value="WLQ40013.1"/>
    <property type="molecule type" value="Genomic_DNA"/>
</dbReference>
<keyword evidence="2" id="KW-0547">Nucleotide-binding</keyword>
<dbReference type="Proteomes" id="UP001229952">
    <property type="component" value="Chromosome"/>
</dbReference>
<proteinExistence type="predicted"/>
<protein>
    <submittedName>
        <fullName evidence="2">ATP-binding protein</fullName>
    </submittedName>
</protein>
<organism evidence="2 3">
    <name type="scientific">Streptomyces laculatispora</name>
    <dbReference type="NCBI Taxonomy" id="887464"/>
    <lineage>
        <taxon>Bacteria</taxon>
        <taxon>Bacillati</taxon>
        <taxon>Actinomycetota</taxon>
        <taxon>Actinomycetes</taxon>
        <taxon>Kitasatosporales</taxon>
        <taxon>Streptomycetaceae</taxon>
        <taxon>Streptomyces</taxon>
    </lineage>
</organism>
<keyword evidence="2" id="KW-0067">ATP-binding</keyword>
<gene>
    <name evidence="2" type="ORF">P8A22_08345</name>
</gene>
<sequence>MTAPCPGAFSPDPARSWPSDRAAPASGSGDGFGFGSGDGFGFGSEPDFGYGPEPGVGSASGSGFGFESGFGSGSGVGSEPGSEFGSDRRTGRSAGPVVTELRLSAFAAHRGTVVPLAPLTLLAGPSGSGASSVLRAYEALSRLGAGASLGEVFPDPAGCVPEGAAADRQGRRGFRIGCTADGPAGPVRLELAIQAEPTLRIVGERLTRAGETLLSTALRDPGRPTLQAAWHTADELPVTREQLPDDRLGTALLPLRVAGRTPGQLQVLAAAEQMVVALRPAFVCEPRPHRMRTPVPPGEGRLRRDCGNLAAVLHAACNGYGRRHARLVALAKAGSARPVTGIGVERLADGLVRAVVARGDGGGTPLERLGDGELRYLALAVALLMGPGTGPADVESEVPSALQTLTLLADGLDRDLDGQQTRELLTAAASAAAAGRVRLLGTVTEAGAARARRTAGAAVVDLGP</sequence>
<reference evidence="2 3" key="1">
    <citation type="submission" date="2023-03" db="EMBL/GenBank/DDBJ databases">
        <title>Isolation and description of six Streptomyces strains from soil environments, able to metabolize different microbial glucans.</title>
        <authorList>
            <person name="Widen T."/>
            <person name="Larsbrink J."/>
        </authorList>
    </citation>
    <scope>NUCLEOTIDE SEQUENCE [LARGE SCALE GENOMIC DNA]</scope>
    <source>
        <strain evidence="2 3">Mut2</strain>
    </source>
</reference>
<dbReference type="GO" id="GO:0005524">
    <property type="term" value="F:ATP binding"/>
    <property type="evidence" value="ECO:0007669"/>
    <property type="project" value="UniProtKB-KW"/>
</dbReference>
<evidence type="ECO:0000313" key="3">
    <source>
        <dbReference type="Proteomes" id="UP001229952"/>
    </source>
</evidence>